<dbReference type="Pfam" id="PF02622">
    <property type="entry name" value="DUF179"/>
    <property type="match status" value="1"/>
</dbReference>
<sequence length="201" mass="22025">MPSFYADRLFTALERGEPSPGMLLISAPGMLSDMFARSVILIIEHNEVLTFGVNLTQRSELAVANLMPEWADVVAKPQALYIGGPVNQQSVVGLGVTRPGVDINAAPQLNRLANRLAHIDLRSDPAELGELVEGMRLFAGYCEWAPGQLDDEIERGDWYIVPALPGDVIMPGRADLWGDVMRRQPMPLPLFSTYPADVAEN</sequence>
<dbReference type="SUPFAM" id="SSF143456">
    <property type="entry name" value="VC0467-like"/>
    <property type="match status" value="1"/>
</dbReference>
<organism evidence="2 3">
    <name type="scientific">Corynebacterium doosanense CAU 212 = DSM 45436</name>
    <dbReference type="NCBI Taxonomy" id="558173"/>
    <lineage>
        <taxon>Bacteria</taxon>
        <taxon>Bacillati</taxon>
        <taxon>Actinomycetota</taxon>
        <taxon>Actinomycetes</taxon>
        <taxon>Mycobacteriales</taxon>
        <taxon>Corynebacteriaceae</taxon>
        <taxon>Corynebacterium</taxon>
    </lineage>
</organism>
<evidence type="ECO:0000256" key="1">
    <source>
        <dbReference type="ARBA" id="ARBA00009600"/>
    </source>
</evidence>
<gene>
    <name evidence="2" type="ORF">CDOO_13170</name>
</gene>
<comment type="similarity">
    <text evidence="1">Belongs to the UPF0301 (AlgH) family.</text>
</comment>
<dbReference type="PANTHER" id="PTHR30327:SF1">
    <property type="entry name" value="UPF0301 PROTEIN YQGE"/>
    <property type="match status" value="1"/>
</dbReference>
<dbReference type="PANTHER" id="PTHR30327">
    <property type="entry name" value="UNCHARACTERIZED PROTEIN YQGE"/>
    <property type="match status" value="1"/>
</dbReference>
<dbReference type="InterPro" id="IPR003774">
    <property type="entry name" value="AlgH-like"/>
</dbReference>
<dbReference type="AlphaFoldDB" id="A0A097IIZ9"/>
<accession>A0A097IIZ9</accession>
<dbReference type="HOGENOM" id="CLU_057596_2_0_11"/>
<evidence type="ECO:0000313" key="3">
    <source>
        <dbReference type="Proteomes" id="UP000029914"/>
    </source>
</evidence>
<dbReference type="RefSeq" id="WP_018022392.1">
    <property type="nucleotide sequence ID" value="NZ_AQUX01000007.1"/>
</dbReference>
<dbReference type="OrthoDB" id="9807486at2"/>
<dbReference type="KEGG" id="cdo:CDOO_13170"/>
<reference evidence="2 3" key="1">
    <citation type="submission" date="2013-09" db="EMBL/GenBank/DDBJ databases">
        <title>Complete genome sequence of Corynebacterium doosanense CAU 212(T) (=DSM 45436(T)), isolated from activated sludge.</title>
        <authorList>
            <person name="Schaffert L."/>
            <person name="Albersmeier A."/>
            <person name="Kalinowski J."/>
            <person name="Ruckert C."/>
        </authorList>
    </citation>
    <scope>NUCLEOTIDE SEQUENCE [LARGE SCALE GENOMIC DNA]</scope>
    <source>
        <strain evidence="2 3">CAU 212</strain>
    </source>
</reference>
<dbReference type="GO" id="GO:0005829">
    <property type="term" value="C:cytosol"/>
    <property type="evidence" value="ECO:0007669"/>
    <property type="project" value="TreeGrafter"/>
</dbReference>
<proteinExistence type="inferred from homology"/>
<protein>
    <submittedName>
        <fullName evidence="2">Uncharacterized protein</fullName>
    </submittedName>
</protein>
<evidence type="ECO:0000313" key="2">
    <source>
        <dbReference type="EMBL" id="AIT62105.1"/>
    </source>
</evidence>
<name>A0A097IIZ9_9CORY</name>
<dbReference type="eggNOG" id="COG1678">
    <property type="taxonomic scope" value="Bacteria"/>
</dbReference>
<keyword evidence="3" id="KW-1185">Reference proteome</keyword>
<dbReference type="EMBL" id="CP006764">
    <property type="protein sequence ID" value="AIT62105.1"/>
    <property type="molecule type" value="Genomic_DNA"/>
</dbReference>
<dbReference type="Gene3D" id="3.40.1740.10">
    <property type="entry name" value="VC0467-like"/>
    <property type="match status" value="1"/>
</dbReference>
<dbReference type="Proteomes" id="UP000029914">
    <property type="component" value="Chromosome"/>
</dbReference>
<dbReference type="STRING" id="558173.CDOO_13170"/>
<dbReference type="NCBIfam" id="NF001272">
    <property type="entry name" value="PRK00228.2-4"/>
    <property type="match status" value="1"/>
</dbReference>